<sequence>MANKDTFKFSTFLWLVAGLLIPFWPISLPLCWFFAYRSYKSGTEPVGSMSDLTAAIELHKQGLVSNEELEVVKRRTIGSR</sequence>
<dbReference type="KEGG" id="blag:BLTE_33380"/>
<keyword evidence="1" id="KW-1133">Transmembrane helix</keyword>
<feature type="transmembrane region" description="Helical" evidence="1">
    <location>
        <begin position="12"/>
        <end position="35"/>
    </location>
</feature>
<proteinExistence type="predicted"/>
<evidence type="ECO:0000256" key="1">
    <source>
        <dbReference type="SAM" id="Phobius"/>
    </source>
</evidence>
<accession>A0A348G520</accession>
<keyword evidence="1" id="KW-0472">Membrane</keyword>
<dbReference type="OrthoDB" id="8451478at2"/>
<name>A0A348G520_9HYPH</name>
<dbReference type="EMBL" id="AP018907">
    <property type="protein sequence ID" value="BBF94653.1"/>
    <property type="molecule type" value="Genomic_DNA"/>
</dbReference>
<keyword evidence="3" id="KW-1185">Reference proteome</keyword>
<evidence type="ECO:0000313" key="2">
    <source>
        <dbReference type="EMBL" id="BBF94653.1"/>
    </source>
</evidence>
<dbReference type="AlphaFoldDB" id="A0A348G520"/>
<dbReference type="RefSeq" id="WP_126401724.1">
    <property type="nucleotide sequence ID" value="NZ_AP018907.1"/>
</dbReference>
<evidence type="ECO:0008006" key="4">
    <source>
        <dbReference type="Google" id="ProtNLM"/>
    </source>
</evidence>
<gene>
    <name evidence="2" type="ORF">BLTE_33380</name>
</gene>
<keyword evidence="1" id="KW-0812">Transmembrane</keyword>
<reference evidence="2 3" key="1">
    <citation type="submission" date="2018-08" db="EMBL/GenBank/DDBJ databases">
        <title>Complete genome sequencing of Blastochloris tepida GI.</title>
        <authorList>
            <person name="Tsukatani Y."/>
            <person name="Mori H."/>
        </authorList>
    </citation>
    <scope>NUCLEOTIDE SEQUENCE [LARGE SCALE GENOMIC DNA]</scope>
    <source>
        <strain evidence="2 3">GI</strain>
    </source>
</reference>
<dbReference type="Proteomes" id="UP000266934">
    <property type="component" value="Chromosome"/>
</dbReference>
<protein>
    <recommendedName>
        <fullName evidence="4">SHOCT domain-containing protein</fullName>
    </recommendedName>
</protein>
<organism evidence="2 3">
    <name type="scientific">Blastochloris tepida</name>
    <dbReference type="NCBI Taxonomy" id="2233851"/>
    <lineage>
        <taxon>Bacteria</taxon>
        <taxon>Pseudomonadati</taxon>
        <taxon>Pseudomonadota</taxon>
        <taxon>Alphaproteobacteria</taxon>
        <taxon>Hyphomicrobiales</taxon>
        <taxon>Blastochloridaceae</taxon>
        <taxon>Blastochloris</taxon>
    </lineage>
</organism>
<evidence type="ECO:0000313" key="3">
    <source>
        <dbReference type="Proteomes" id="UP000266934"/>
    </source>
</evidence>